<dbReference type="InterPro" id="IPR036105">
    <property type="entry name" value="DiNase_FeMo-co_biosyn_sf"/>
</dbReference>
<protein>
    <recommendedName>
        <fullName evidence="2">Dinitrogenase iron-molybdenum cofactor biosynthesis domain-containing protein</fullName>
    </recommendedName>
</protein>
<sequence length="137" mass="14578">MKIAIPILTETEVSAHFGRSPAFLILTVEQGRIQHREIRTNDQAGPRLGQHEHSPDSAHPQAHSHDHNRFVQLLGDCRAVVGLGMGAGARRALESAGLEVRLLAGPCSPEEAALQFATGRLESSSGLGCACSGHHHA</sequence>
<comment type="caution">
    <text evidence="3">The sequence shown here is derived from an EMBL/GenBank/DDBJ whole genome shotgun (WGS) entry which is preliminary data.</text>
</comment>
<dbReference type="Proteomes" id="UP000886657">
    <property type="component" value="Unassembled WGS sequence"/>
</dbReference>
<dbReference type="AlphaFoldDB" id="A0A9D7SIR8"/>
<evidence type="ECO:0000259" key="2">
    <source>
        <dbReference type="Pfam" id="PF02579"/>
    </source>
</evidence>
<organism evidence="3 4">
    <name type="scientific">Candidatus Geothrix skivensis</name>
    <dbReference type="NCBI Taxonomy" id="2954439"/>
    <lineage>
        <taxon>Bacteria</taxon>
        <taxon>Pseudomonadati</taxon>
        <taxon>Acidobacteriota</taxon>
        <taxon>Holophagae</taxon>
        <taxon>Holophagales</taxon>
        <taxon>Holophagaceae</taxon>
        <taxon>Geothrix</taxon>
    </lineage>
</organism>
<name>A0A9D7SIR8_9BACT</name>
<evidence type="ECO:0000313" key="4">
    <source>
        <dbReference type="Proteomes" id="UP000886657"/>
    </source>
</evidence>
<feature type="region of interest" description="Disordered" evidence="1">
    <location>
        <begin position="38"/>
        <end position="65"/>
    </location>
</feature>
<dbReference type="Pfam" id="PF02579">
    <property type="entry name" value="Nitro_FeMo-Co"/>
    <property type="match status" value="1"/>
</dbReference>
<evidence type="ECO:0000313" key="3">
    <source>
        <dbReference type="EMBL" id="MBK9796721.1"/>
    </source>
</evidence>
<dbReference type="PANTHER" id="PTHR33937">
    <property type="entry name" value="IRON-MOLYBDENUM PROTEIN-RELATED-RELATED"/>
    <property type="match status" value="1"/>
</dbReference>
<gene>
    <name evidence="3" type="ORF">IPP58_09525</name>
</gene>
<dbReference type="InterPro" id="IPR051840">
    <property type="entry name" value="NifX/NifY_domain"/>
</dbReference>
<evidence type="ECO:0000256" key="1">
    <source>
        <dbReference type="SAM" id="MobiDB-lite"/>
    </source>
</evidence>
<proteinExistence type="predicted"/>
<dbReference type="Gene3D" id="3.30.420.130">
    <property type="entry name" value="Dinitrogenase iron-molybdenum cofactor biosynthesis domain"/>
    <property type="match status" value="1"/>
</dbReference>
<accession>A0A9D7SIR8</accession>
<feature type="domain" description="Dinitrogenase iron-molybdenum cofactor biosynthesis" evidence="2">
    <location>
        <begin position="10"/>
        <end position="102"/>
    </location>
</feature>
<dbReference type="SUPFAM" id="SSF53146">
    <property type="entry name" value="Nitrogenase accessory factor-like"/>
    <property type="match status" value="1"/>
</dbReference>
<dbReference type="InterPro" id="IPR003731">
    <property type="entry name" value="Di-Nase_FeMo-co_biosynth"/>
</dbReference>
<reference evidence="3" key="1">
    <citation type="submission" date="2020-10" db="EMBL/GenBank/DDBJ databases">
        <title>Connecting structure to function with the recovery of over 1000 high-quality activated sludge metagenome-assembled genomes encoding full-length rRNA genes using long-read sequencing.</title>
        <authorList>
            <person name="Singleton C.M."/>
            <person name="Petriglieri F."/>
            <person name="Kristensen J.M."/>
            <person name="Kirkegaard R.H."/>
            <person name="Michaelsen T.Y."/>
            <person name="Andersen M.H."/>
            <person name="Karst S.M."/>
            <person name="Dueholm M.S."/>
            <person name="Nielsen P.H."/>
            <person name="Albertsen M."/>
        </authorList>
    </citation>
    <scope>NUCLEOTIDE SEQUENCE</scope>
    <source>
        <strain evidence="3">Skiv_18-Q3-R9-52_MAXAC.067</strain>
    </source>
</reference>
<dbReference type="EMBL" id="JADKIO010000006">
    <property type="protein sequence ID" value="MBK9796721.1"/>
    <property type="molecule type" value="Genomic_DNA"/>
</dbReference>
<dbReference type="PANTHER" id="PTHR33937:SF2">
    <property type="entry name" value="DINITROGENASE IRON-MOLYBDENUM COFACTOR BIOSYNTHESIS DOMAIN-CONTAINING PROTEIN"/>
    <property type="match status" value="1"/>
</dbReference>
<dbReference type="CDD" id="cd00562">
    <property type="entry name" value="NifX_NifB"/>
    <property type="match status" value="1"/>
</dbReference>